<comment type="caution">
    <text evidence="1">The sequence shown here is derived from an EMBL/GenBank/DDBJ whole genome shotgun (WGS) entry which is preliminary data.</text>
</comment>
<proteinExistence type="predicted"/>
<name>A0A2T2WVX7_9FIRM</name>
<evidence type="ECO:0000313" key="2">
    <source>
        <dbReference type="Proteomes" id="UP000242972"/>
    </source>
</evidence>
<evidence type="ECO:0000313" key="1">
    <source>
        <dbReference type="EMBL" id="PSR26407.1"/>
    </source>
</evidence>
<sequence length="79" mass="8895">MQILVQCEARPDVDPQDRCPVAFLFDTEVDQTMELAIGDEDGDGLIPHTILTIHGRRSIYQLYLACQTYLQGVGFLSPR</sequence>
<dbReference type="EMBL" id="PXYW01000124">
    <property type="protein sequence ID" value="PSR26407.1"/>
    <property type="molecule type" value="Genomic_DNA"/>
</dbReference>
<accession>A0A2T2WVX7</accession>
<gene>
    <name evidence="1" type="ORF">C7B46_19975</name>
</gene>
<organism evidence="1 2">
    <name type="scientific">Sulfobacillus benefaciens</name>
    <dbReference type="NCBI Taxonomy" id="453960"/>
    <lineage>
        <taxon>Bacteria</taxon>
        <taxon>Bacillati</taxon>
        <taxon>Bacillota</taxon>
        <taxon>Clostridia</taxon>
        <taxon>Eubacteriales</taxon>
        <taxon>Clostridiales Family XVII. Incertae Sedis</taxon>
        <taxon>Sulfobacillus</taxon>
    </lineage>
</organism>
<reference evidence="1 2" key="1">
    <citation type="journal article" date="2014" name="BMC Genomics">
        <title>Comparison of environmental and isolate Sulfobacillus genomes reveals diverse carbon, sulfur, nitrogen, and hydrogen metabolisms.</title>
        <authorList>
            <person name="Justice N.B."/>
            <person name="Norman A."/>
            <person name="Brown C.T."/>
            <person name="Singh A."/>
            <person name="Thomas B.C."/>
            <person name="Banfield J.F."/>
        </authorList>
    </citation>
    <scope>NUCLEOTIDE SEQUENCE [LARGE SCALE GENOMIC DNA]</scope>
    <source>
        <strain evidence="1">AMDSBA4</strain>
    </source>
</reference>
<dbReference type="Proteomes" id="UP000242972">
    <property type="component" value="Unassembled WGS sequence"/>
</dbReference>
<protein>
    <submittedName>
        <fullName evidence="1">Uncharacterized protein</fullName>
    </submittedName>
</protein>
<dbReference type="AlphaFoldDB" id="A0A2T2WVX7"/>